<keyword evidence="3" id="KW-1185">Reference proteome</keyword>
<dbReference type="SUPFAM" id="SSF49899">
    <property type="entry name" value="Concanavalin A-like lectins/glucanases"/>
    <property type="match status" value="1"/>
</dbReference>
<dbReference type="EMBL" id="QWLN02006661">
    <property type="protein sequence ID" value="TEA36323.1"/>
    <property type="molecule type" value="Genomic_DNA"/>
</dbReference>
<evidence type="ECO:0000259" key="1">
    <source>
        <dbReference type="PROSITE" id="PS50188"/>
    </source>
</evidence>
<feature type="domain" description="B30.2/SPRY" evidence="1">
    <location>
        <begin position="1"/>
        <end position="33"/>
    </location>
</feature>
<dbReference type="AlphaFoldDB" id="A0A484GKW9"/>
<accession>A0A484GKW9</accession>
<organism evidence="2 3">
    <name type="scientific">Sousa chinensis</name>
    <name type="common">Indo-pacific humpbacked dolphin</name>
    <name type="synonym">Steno chinensis</name>
    <dbReference type="NCBI Taxonomy" id="103600"/>
    <lineage>
        <taxon>Eukaryota</taxon>
        <taxon>Metazoa</taxon>
        <taxon>Chordata</taxon>
        <taxon>Craniata</taxon>
        <taxon>Vertebrata</taxon>
        <taxon>Euteleostomi</taxon>
        <taxon>Mammalia</taxon>
        <taxon>Eutheria</taxon>
        <taxon>Laurasiatheria</taxon>
        <taxon>Artiodactyla</taxon>
        <taxon>Whippomorpha</taxon>
        <taxon>Cetacea</taxon>
        <taxon>Odontoceti</taxon>
        <taxon>Delphinidae</taxon>
        <taxon>Sousa</taxon>
    </lineage>
</organism>
<feature type="non-terminal residue" evidence="2">
    <location>
        <position position="1"/>
    </location>
</feature>
<comment type="caution">
    <text evidence="2">The sequence shown here is derived from an EMBL/GenBank/DDBJ whole genome shotgun (WGS) entry which is preliminary data.</text>
</comment>
<dbReference type="InterPro" id="IPR001870">
    <property type="entry name" value="B30.2/SPRY"/>
</dbReference>
<dbReference type="Proteomes" id="UP000295264">
    <property type="component" value="Unassembled WGS sequence"/>
</dbReference>
<gene>
    <name evidence="2" type="ORF">DBR06_SOUSAS5910062</name>
</gene>
<evidence type="ECO:0000313" key="2">
    <source>
        <dbReference type="EMBL" id="TEA36323.1"/>
    </source>
</evidence>
<dbReference type="InterPro" id="IPR043136">
    <property type="entry name" value="B30.2/SPRY_sf"/>
</dbReference>
<sequence>VLGFPLFTSGRHYWEVDVGSSQEWDVGIWKESV</sequence>
<evidence type="ECO:0000313" key="3">
    <source>
        <dbReference type="Proteomes" id="UP000295264"/>
    </source>
</evidence>
<feature type="non-terminal residue" evidence="2">
    <location>
        <position position="33"/>
    </location>
</feature>
<reference evidence="2 3" key="1">
    <citation type="journal article" date="2018" name="Genomics">
        <title>Molecular footprints of inshore aquatic adaptation in Indo-Pacific humpback dolphin (Sousa chinensis).</title>
        <authorList>
            <person name="Ming Y."/>
            <person name="Jian J."/>
            <person name="Yu F."/>
            <person name="Yu X."/>
            <person name="Wang J."/>
            <person name="Liu W."/>
        </authorList>
    </citation>
    <scope>NUCLEOTIDE SEQUENCE [LARGE SCALE GENOMIC DNA]</scope>
    <source>
        <strain evidence="2">MY-2018</strain>
        <tissue evidence="2">Skin</tissue>
    </source>
</reference>
<dbReference type="InterPro" id="IPR013320">
    <property type="entry name" value="ConA-like_dom_sf"/>
</dbReference>
<protein>
    <recommendedName>
        <fullName evidence="1">B30.2/SPRY domain-containing protein</fullName>
    </recommendedName>
</protein>
<dbReference type="Gene3D" id="2.60.120.920">
    <property type="match status" value="1"/>
</dbReference>
<proteinExistence type="predicted"/>
<dbReference type="PROSITE" id="PS50188">
    <property type="entry name" value="B302_SPRY"/>
    <property type="match status" value="1"/>
</dbReference>
<name>A0A484GKW9_SOUCH</name>